<proteinExistence type="predicted"/>
<dbReference type="VEuPathDB" id="FungiDB:JI435_432400"/>
<gene>
    <name evidence="1" type="ORF">SNOG_03217</name>
</gene>
<organism evidence="1 2">
    <name type="scientific">Phaeosphaeria nodorum (strain SN15 / ATCC MYA-4574 / FGSC 10173)</name>
    <name type="common">Glume blotch fungus</name>
    <name type="synonym">Parastagonospora nodorum</name>
    <dbReference type="NCBI Taxonomy" id="321614"/>
    <lineage>
        <taxon>Eukaryota</taxon>
        <taxon>Fungi</taxon>
        <taxon>Dikarya</taxon>
        <taxon>Ascomycota</taxon>
        <taxon>Pezizomycotina</taxon>
        <taxon>Dothideomycetes</taxon>
        <taxon>Pleosporomycetidae</taxon>
        <taxon>Pleosporales</taxon>
        <taxon>Pleosporineae</taxon>
        <taxon>Phaeosphaeriaceae</taxon>
        <taxon>Parastagonospora</taxon>
    </lineage>
</organism>
<dbReference type="AlphaFoldDB" id="Q0UYE7"/>
<reference evidence="2" key="1">
    <citation type="journal article" date="2007" name="Plant Cell">
        <title>Dothideomycete-plant interactions illuminated by genome sequencing and EST analysis of the wheat pathogen Stagonospora nodorum.</title>
        <authorList>
            <person name="Hane J.K."/>
            <person name="Lowe R.G."/>
            <person name="Solomon P.S."/>
            <person name="Tan K.C."/>
            <person name="Schoch C.L."/>
            <person name="Spatafora J.W."/>
            <person name="Crous P.W."/>
            <person name="Kodira C."/>
            <person name="Birren B.W."/>
            <person name="Galagan J.E."/>
            <person name="Torriani S.F."/>
            <person name="McDonald B.A."/>
            <person name="Oliver R.P."/>
        </authorList>
    </citation>
    <scope>NUCLEOTIDE SEQUENCE [LARGE SCALE GENOMIC DNA]</scope>
    <source>
        <strain evidence="2">SN15 / ATCC MYA-4574 / FGSC 10173</strain>
    </source>
</reference>
<accession>Q0UYE7</accession>
<sequence>MKPTQVYVIAVSGYWFENYFVLHYLHTISSDKNGFSPSPVQELQALWALWDTFFETSAENSITHFEIILALSNLKPSVLFWAETEGANASPVFNDYVETVVQPLFKSFGLEQYGYILQMIPNEVIVNGRENWGGAWVLADTRSAQWDVVCYVYFNANDTEHQIPITGEALGLPVLPGLSGYEMRFTITNTTATQELSEIVQEKVQPVVALDYRGSEDKMQTEWSKKHFLRCEAVAARHNMRLKFECHPWG</sequence>
<dbReference type="InParanoid" id="Q0UYE7"/>
<dbReference type="GeneID" id="5970651"/>
<evidence type="ECO:0000313" key="2">
    <source>
        <dbReference type="Proteomes" id="UP000001055"/>
    </source>
</evidence>
<evidence type="ECO:0000313" key="1">
    <source>
        <dbReference type="EMBL" id="EAT89948.2"/>
    </source>
</evidence>
<dbReference type="EMBL" id="CH445328">
    <property type="protein sequence ID" value="EAT89948.2"/>
    <property type="molecule type" value="Genomic_DNA"/>
</dbReference>
<name>Q0UYE7_PHANO</name>
<dbReference type="RefSeq" id="XP_001793794.1">
    <property type="nucleotide sequence ID" value="XM_001793742.1"/>
</dbReference>
<dbReference type="Proteomes" id="UP000001055">
    <property type="component" value="Unassembled WGS sequence"/>
</dbReference>
<protein>
    <submittedName>
        <fullName evidence="1">Uncharacterized protein</fullName>
    </submittedName>
</protein>
<dbReference type="KEGG" id="pno:SNOG_03217"/>